<reference evidence="2 3" key="3">
    <citation type="submission" date="2019-11" db="EMBL/GenBank/DDBJ databases">
        <title>A de novo genome assembly of a pear dwarfing rootstock.</title>
        <authorList>
            <person name="Wang F."/>
            <person name="Wang J."/>
            <person name="Li S."/>
            <person name="Zhang Y."/>
            <person name="Fang M."/>
            <person name="Ma L."/>
            <person name="Zhao Y."/>
            <person name="Jiang S."/>
        </authorList>
    </citation>
    <scope>NUCLEOTIDE SEQUENCE [LARGE SCALE GENOMIC DNA]</scope>
    <source>
        <strain evidence="2">S2</strain>
        <tissue evidence="2">Leaf</tissue>
    </source>
</reference>
<name>A0A5N5GHK2_9ROSA</name>
<dbReference type="AlphaFoldDB" id="A0A5N5GHK2"/>
<accession>A0A5N5GHK2</accession>
<gene>
    <name evidence="2" type="ORF">D8674_035338</name>
</gene>
<reference evidence="2 3" key="1">
    <citation type="submission" date="2019-09" db="EMBL/GenBank/DDBJ databases">
        <authorList>
            <person name="Ou C."/>
        </authorList>
    </citation>
    <scope>NUCLEOTIDE SEQUENCE [LARGE SCALE GENOMIC DNA]</scope>
    <source>
        <strain evidence="2">S2</strain>
        <tissue evidence="2">Leaf</tissue>
    </source>
</reference>
<keyword evidence="3" id="KW-1185">Reference proteome</keyword>
<comment type="caution">
    <text evidence="2">The sequence shown here is derived from an EMBL/GenBank/DDBJ whole genome shotgun (WGS) entry which is preliminary data.</text>
</comment>
<reference evidence="3" key="2">
    <citation type="submission" date="2019-10" db="EMBL/GenBank/DDBJ databases">
        <title>A de novo genome assembly of a pear dwarfing rootstock.</title>
        <authorList>
            <person name="Wang F."/>
            <person name="Wang J."/>
            <person name="Li S."/>
            <person name="Zhang Y."/>
            <person name="Fang M."/>
            <person name="Ma L."/>
            <person name="Zhao Y."/>
            <person name="Jiang S."/>
        </authorList>
    </citation>
    <scope>NUCLEOTIDE SEQUENCE [LARGE SCALE GENOMIC DNA]</scope>
</reference>
<evidence type="ECO:0000313" key="2">
    <source>
        <dbReference type="EMBL" id="KAB2613022.1"/>
    </source>
</evidence>
<proteinExistence type="predicted"/>
<dbReference type="EMBL" id="SMOL01000458">
    <property type="protein sequence ID" value="KAB2613022.1"/>
    <property type="molecule type" value="Genomic_DNA"/>
</dbReference>
<dbReference type="Proteomes" id="UP000327157">
    <property type="component" value="Chromosome 9"/>
</dbReference>
<feature type="compositionally biased region" description="Polar residues" evidence="1">
    <location>
        <begin position="12"/>
        <end position="25"/>
    </location>
</feature>
<feature type="region of interest" description="Disordered" evidence="1">
    <location>
        <begin position="1"/>
        <end position="51"/>
    </location>
</feature>
<evidence type="ECO:0000313" key="3">
    <source>
        <dbReference type="Proteomes" id="UP000327157"/>
    </source>
</evidence>
<evidence type="ECO:0000256" key="1">
    <source>
        <dbReference type="SAM" id="MobiDB-lite"/>
    </source>
</evidence>
<organism evidence="2 3">
    <name type="scientific">Pyrus ussuriensis x Pyrus communis</name>
    <dbReference type="NCBI Taxonomy" id="2448454"/>
    <lineage>
        <taxon>Eukaryota</taxon>
        <taxon>Viridiplantae</taxon>
        <taxon>Streptophyta</taxon>
        <taxon>Embryophyta</taxon>
        <taxon>Tracheophyta</taxon>
        <taxon>Spermatophyta</taxon>
        <taxon>Magnoliopsida</taxon>
        <taxon>eudicotyledons</taxon>
        <taxon>Gunneridae</taxon>
        <taxon>Pentapetalae</taxon>
        <taxon>rosids</taxon>
        <taxon>fabids</taxon>
        <taxon>Rosales</taxon>
        <taxon>Rosaceae</taxon>
        <taxon>Amygdaloideae</taxon>
        <taxon>Maleae</taxon>
        <taxon>Pyrus</taxon>
    </lineage>
</organism>
<protein>
    <submittedName>
        <fullName evidence="2">Uncharacterized protein</fullName>
    </submittedName>
</protein>
<sequence length="90" mass="10188">MPAEKQPISIRPGNQPSFDPYSNQILPPPPSPTGKTQNPTTHSDRTNHADLLPLPAKTVVVLQIFMLVHQAMKFQKMKNRPMHSYEKESE</sequence>